<protein>
    <submittedName>
        <fullName evidence="3">NifU family protein</fullName>
    </submittedName>
</protein>
<dbReference type="InterPro" id="IPR034904">
    <property type="entry name" value="FSCA_dom_sf"/>
</dbReference>
<dbReference type="EMBL" id="JBHUIV010000002">
    <property type="protein sequence ID" value="MFD2200052.1"/>
    <property type="molecule type" value="Genomic_DNA"/>
</dbReference>
<dbReference type="InterPro" id="IPR001075">
    <property type="entry name" value="NIF_FeS_clus_asmbl_NifU_C"/>
</dbReference>
<dbReference type="PANTHER" id="PTHR11178:SF1">
    <property type="entry name" value="NFU1 IRON-SULFUR CLUSTER SCAFFOLD HOMOLOG, MITOCHONDRIAL"/>
    <property type="match status" value="1"/>
</dbReference>
<evidence type="ECO:0000313" key="3">
    <source>
        <dbReference type="EMBL" id="MFD2200052.1"/>
    </source>
</evidence>
<dbReference type="PIRSF" id="PIRSF036773">
    <property type="entry name" value="HIRIP5"/>
    <property type="match status" value="1"/>
</dbReference>
<dbReference type="InterPro" id="IPR036498">
    <property type="entry name" value="Nfu/NifU_N_sf"/>
</dbReference>
<name>A0ABW5B2K3_9BACT</name>
<evidence type="ECO:0000256" key="1">
    <source>
        <dbReference type="ARBA" id="ARBA00006420"/>
    </source>
</evidence>
<organism evidence="3 4">
    <name type="scientific">Shivajiella indica</name>
    <dbReference type="NCBI Taxonomy" id="872115"/>
    <lineage>
        <taxon>Bacteria</taxon>
        <taxon>Pseudomonadati</taxon>
        <taxon>Bacteroidota</taxon>
        <taxon>Cytophagia</taxon>
        <taxon>Cytophagales</taxon>
        <taxon>Cyclobacteriaceae</taxon>
        <taxon>Shivajiella</taxon>
    </lineage>
</organism>
<proteinExistence type="inferred from homology"/>
<dbReference type="RefSeq" id="WP_380799586.1">
    <property type="nucleotide sequence ID" value="NZ_JBHUIV010000002.1"/>
</dbReference>
<evidence type="ECO:0000313" key="4">
    <source>
        <dbReference type="Proteomes" id="UP001597414"/>
    </source>
</evidence>
<dbReference type="SUPFAM" id="SSF110836">
    <property type="entry name" value="Hypothetical protein SAV1430"/>
    <property type="match status" value="1"/>
</dbReference>
<dbReference type="Pfam" id="PF01106">
    <property type="entry name" value="NifU"/>
    <property type="match status" value="1"/>
</dbReference>
<gene>
    <name evidence="3" type="ORF">ACFSKV_00640</name>
</gene>
<dbReference type="Pfam" id="PF08712">
    <property type="entry name" value="Nfu_N"/>
    <property type="match status" value="1"/>
</dbReference>
<dbReference type="InterPro" id="IPR014824">
    <property type="entry name" value="Nfu/NifU_N"/>
</dbReference>
<dbReference type="PANTHER" id="PTHR11178">
    <property type="entry name" value="IRON-SULFUR CLUSTER SCAFFOLD PROTEIN NFU-RELATED"/>
    <property type="match status" value="1"/>
</dbReference>
<sequence length="193" mass="21465">MIQAQKRPVHIYMEANPNPNSLKFVVNFMLADEGLSFDYPDAESTQSSPLAKELFNFAAVERIFIASNFITVTKTDGVEWMEIQDIIRDHIKKYLESGKAAVQAIFDKDPLFDENDSETVKKIKGILDEYIRPAVEQDGGAIVFHSFHDGIVKVLLQGSCSGCPSSTITLKAGIQNLLTRMLPEVKEVQAEGV</sequence>
<feature type="domain" description="Scaffold protein Nfu/NifU N-terminal" evidence="2">
    <location>
        <begin position="11"/>
        <end position="98"/>
    </location>
</feature>
<dbReference type="SUPFAM" id="SSF117916">
    <property type="entry name" value="Fe-S cluster assembly (FSCA) domain-like"/>
    <property type="match status" value="1"/>
</dbReference>
<comment type="similarity">
    <text evidence="1">Belongs to the NifU family.</text>
</comment>
<accession>A0ABW5B2K3</accession>
<dbReference type="Gene3D" id="3.30.1370.70">
    <property type="entry name" value="Scaffold protein Nfu/NifU, N-terminal domain"/>
    <property type="match status" value="1"/>
</dbReference>
<evidence type="ECO:0000259" key="2">
    <source>
        <dbReference type="SMART" id="SM00932"/>
    </source>
</evidence>
<dbReference type="Gene3D" id="3.30.300.130">
    <property type="entry name" value="Fe-S cluster assembly (FSCA)"/>
    <property type="match status" value="1"/>
</dbReference>
<dbReference type="InterPro" id="IPR035433">
    <property type="entry name" value="NFU1-like"/>
</dbReference>
<comment type="caution">
    <text evidence="3">The sequence shown here is derived from an EMBL/GenBank/DDBJ whole genome shotgun (WGS) entry which is preliminary data.</text>
</comment>
<reference evidence="4" key="1">
    <citation type="journal article" date="2019" name="Int. J. Syst. Evol. Microbiol.">
        <title>The Global Catalogue of Microorganisms (GCM) 10K type strain sequencing project: providing services to taxonomists for standard genome sequencing and annotation.</title>
        <authorList>
            <consortium name="The Broad Institute Genomics Platform"/>
            <consortium name="The Broad Institute Genome Sequencing Center for Infectious Disease"/>
            <person name="Wu L."/>
            <person name="Ma J."/>
        </authorList>
    </citation>
    <scope>NUCLEOTIDE SEQUENCE [LARGE SCALE GENOMIC DNA]</scope>
    <source>
        <strain evidence="4">KCTC 19812</strain>
    </source>
</reference>
<keyword evidence="4" id="KW-1185">Reference proteome</keyword>
<dbReference type="SMART" id="SM00932">
    <property type="entry name" value="Nfu_N"/>
    <property type="match status" value="1"/>
</dbReference>
<dbReference type="Proteomes" id="UP001597414">
    <property type="component" value="Unassembled WGS sequence"/>
</dbReference>